<dbReference type="InterPro" id="IPR007110">
    <property type="entry name" value="Ig-like_dom"/>
</dbReference>
<evidence type="ECO:0000313" key="7">
    <source>
        <dbReference type="EMBL" id="KAK2562802.1"/>
    </source>
</evidence>
<sequence>GFAIQPPYPDNQHVIEHTSVAVTCVAYDTDGVKKPERIEFEKRTDDPVTMLQNTIVLKDSGTIYFTNRTEDDGKKLFVTLHIQNVTKEYDAQLTQFLCKGYAAGAHDQGMAFRITVIKRKEIPKIETTKNAILQRGDETTISCRVTAKGSSNAKPKYMAWFKDGELLHSIAVNQLSSELEFKSIVVNTDQVRNAGNYTFLPWFETKKNVEAGIVGKKVNLKCSARGYPLDVEWRVTKKIAEDKTVTSCINASADNRFEISQKGVYDPYVLSIVNLNSTDEGDYYCCLASNCSSNIEGICERIRLFVIGKFGIHPPYPHNQHVIEYTSVAVTCAAYDSNGIQKPERIDFVKQTDDPVTMHRNTIVLKEDGTIYFTNRTEDNGHKLFVTLHIQNVTTEYDSQFTTFLCKGYAAGVHYQGRVFRITVIKRKEIPKIETTKNQILRRGDETTIFCRVTAEGGSNVEPKYMAWFKDGELLHSIPVNQLSSKLKFKSIVVNTDQVRNAGNYTFLPWFETKKNVKAGIVGKKVNLKCSARGYPLDVEWRVTKKIAEDETVTSCINASADNRFEISRKGVYDPYVLSIVNLNSTDDGDYYCCLASNCSSNIDGICESIRLFVI</sequence>
<dbReference type="PANTHER" id="PTHR11640">
    <property type="entry name" value="NEPHRIN"/>
    <property type="match status" value="1"/>
</dbReference>
<keyword evidence="5" id="KW-0393">Immunoglobulin domain</keyword>
<evidence type="ECO:0000256" key="5">
    <source>
        <dbReference type="ARBA" id="ARBA00023319"/>
    </source>
</evidence>
<dbReference type="Pfam" id="PF07679">
    <property type="entry name" value="I-set"/>
    <property type="match status" value="2"/>
</dbReference>
<proteinExistence type="predicted"/>
<dbReference type="Proteomes" id="UP001249851">
    <property type="component" value="Unassembled WGS sequence"/>
</dbReference>
<feature type="domain" description="Ig-like" evidence="6">
    <location>
        <begin position="431"/>
        <end position="506"/>
    </location>
</feature>
<dbReference type="InterPro" id="IPR013098">
    <property type="entry name" value="Ig_I-set"/>
</dbReference>
<dbReference type="PROSITE" id="PS50835">
    <property type="entry name" value="IG_LIKE"/>
    <property type="match status" value="4"/>
</dbReference>
<dbReference type="SMART" id="SM00409">
    <property type="entry name" value="IG"/>
    <property type="match status" value="4"/>
</dbReference>
<dbReference type="GO" id="GO:0016020">
    <property type="term" value="C:membrane"/>
    <property type="evidence" value="ECO:0007669"/>
    <property type="project" value="UniProtKB-SubCell"/>
</dbReference>
<dbReference type="InterPro" id="IPR003599">
    <property type="entry name" value="Ig_sub"/>
</dbReference>
<protein>
    <recommendedName>
        <fullName evidence="6">Ig-like domain-containing protein</fullName>
    </recommendedName>
</protein>
<organism evidence="7 8">
    <name type="scientific">Acropora cervicornis</name>
    <name type="common">Staghorn coral</name>
    <dbReference type="NCBI Taxonomy" id="6130"/>
    <lineage>
        <taxon>Eukaryota</taxon>
        <taxon>Metazoa</taxon>
        <taxon>Cnidaria</taxon>
        <taxon>Anthozoa</taxon>
        <taxon>Hexacorallia</taxon>
        <taxon>Scleractinia</taxon>
        <taxon>Astrocoeniina</taxon>
        <taxon>Acroporidae</taxon>
        <taxon>Acropora</taxon>
    </lineage>
</organism>
<dbReference type="AlphaFoldDB" id="A0AAD9V6F7"/>
<evidence type="ECO:0000256" key="4">
    <source>
        <dbReference type="ARBA" id="ARBA00023180"/>
    </source>
</evidence>
<name>A0AAD9V6F7_ACRCE</name>
<dbReference type="Gene3D" id="2.60.40.10">
    <property type="entry name" value="Immunoglobulins"/>
    <property type="match status" value="3"/>
</dbReference>
<dbReference type="InterPro" id="IPR036179">
    <property type="entry name" value="Ig-like_dom_sf"/>
</dbReference>
<keyword evidence="4" id="KW-0325">Glycoprotein</keyword>
<dbReference type="EMBL" id="JARQWQ010000027">
    <property type="protein sequence ID" value="KAK2562802.1"/>
    <property type="molecule type" value="Genomic_DNA"/>
</dbReference>
<evidence type="ECO:0000256" key="2">
    <source>
        <dbReference type="ARBA" id="ARBA00023136"/>
    </source>
</evidence>
<dbReference type="InterPro" id="IPR013783">
    <property type="entry name" value="Ig-like_fold"/>
</dbReference>
<evidence type="ECO:0000259" key="6">
    <source>
        <dbReference type="PROSITE" id="PS50835"/>
    </source>
</evidence>
<comment type="subcellular location">
    <subcellularLocation>
        <location evidence="1">Membrane</location>
        <topology evidence="1">Single-pass type I membrane protein</topology>
    </subcellularLocation>
</comment>
<feature type="domain" description="Ig-like" evidence="6">
    <location>
        <begin position="509"/>
        <end position="604"/>
    </location>
</feature>
<evidence type="ECO:0000313" key="8">
    <source>
        <dbReference type="Proteomes" id="UP001249851"/>
    </source>
</evidence>
<comment type="caution">
    <text evidence="7">The sequence shown here is derived from an EMBL/GenBank/DDBJ whole genome shotgun (WGS) entry which is preliminary data.</text>
</comment>
<gene>
    <name evidence="7" type="ORF">P5673_013751</name>
</gene>
<dbReference type="SUPFAM" id="SSF48726">
    <property type="entry name" value="Immunoglobulin"/>
    <property type="match status" value="2"/>
</dbReference>
<evidence type="ECO:0000256" key="3">
    <source>
        <dbReference type="ARBA" id="ARBA00023157"/>
    </source>
</evidence>
<accession>A0AAD9V6F7</accession>
<feature type="non-terminal residue" evidence="7">
    <location>
        <position position="1"/>
    </location>
</feature>
<feature type="non-terminal residue" evidence="7">
    <location>
        <position position="615"/>
    </location>
</feature>
<dbReference type="InterPro" id="IPR051275">
    <property type="entry name" value="Cell_adhesion_signaling"/>
</dbReference>
<feature type="domain" description="Ig-like" evidence="6">
    <location>
        <begin position="201"/>
        <end position="296"/>
    </location>
</feature>
<keyword evidence="3" id="KW-1015">Disulfide bond</keyword>
<keyword evidence="8" id="KW-1185">Reference proteome</keyword>
<feature type="domain" description="Ig-like" evidence="6">
    <location>
        <begin position="123"/>
        <end position="198"/>
    </location>
</feature>
<reference evidence="7" key="2">
    <citation type="journal article" date="2023" name="Science">
        <title>Genomic signatures of disease resistance in endangered staghorn corals.</title>
        <authorList>
            <person name="Vollmer S.V."/>
            <person name="Selwyn J.D."/>
            <person name="Despard B.A."/>
            <person name="Roesel C.L."/>
        </authorList>
    </citation>
    <scope>NUCLEOTIDE SEQUENCE</scope>
    <source>
        <strain evidence="7">K2</strain>
    </source>
</reference>
<reference evidence="7" key="1">
    <citation type="journal article" date="2023" name="G3 (Bethesda)">
        <title>Whole genome assembly and annotation of the endangered Caribbean coral Acropora cervicornis.</title>
        <authorList>
            <person name="Selwyn J.D."/>
            <person name="Vollmer S.V."/>
        </authorList>
    </citation>
    <scope>NUCLEOTIDE SEQUENCE</scope>
    <source>
        <strain evidence="7">K2</strain>
    </source>
</reference>
<evidence type="ECO:0000256" key="1">
    <source>
        <dbReference type="ARBA" id="ARBA00004479"/>
    </source>
</evidence>
<keyword evidence="2" id="KW-0472">Membrane</keyword>